<gene>
    <name evidence="2" type="ORF">HNQ51_001915</name>
</gene>
<organism evidence="2 3">
    <name type="scientific">Inhella inkyongensis</name>
    <dbReference type="NCBI Taxonomy" id="392593"/>
    <lineage>
        <taxon>Bacteria</taxon>
        <taxon>Pseudomonadati</taxon>
        <taxon>Pseudomonadota</taxon>
        <taxon>Betaproteobacteria</taxon>
        <taxon>Burkholderiales</taxon>
        <taxon>Sphaerotilaceae</taxon>
        <taxon>Inhella</taxon>
    </lineage>
</organism>
<sequence length="276" mass="29079">MRAASQNRGFTLVELILVILIIGVLAASLTVFVRPAVQSFVDQRVRSEMQGAAQGALQAMQRDVRASVPNSVRTPSDQCFELVPSIGGGRYRMDVDPNDASAAVLDTSTSTSAFDVFGPLNGRFAVGDFVVVGNQNGDEVYAGSNRSAITGSSVPATGTLRLSINAQQFPLGYAGGRFLVVASGEQSVFYNCVGAGLSNGEGTGTLYRRVSPFSSSYPSSCPAAGGEVLATKVAACSFRYDANALTEHGLMNLRLELSRQDERVGLQFSSMVSNIP</sequence>
<dbReference type="Proteomes" id="UP000554837">
    <property type="component" value="Unassembled WGS sequence"/>
</dbReference>
<name>A0A840S7S2_9BURK</name>
<feature type="transmembrane region" description="Helical" evidence="1">
    <location>
        <begin position="12"/>
        <end position="33"/>
    </location>
</feature>
<dbReference type="OrthoDB" id="9788802at2"/>
<proteinExistence type="predicted"/>
<dbReference type="PROSITE" id="PS00409">
    <property type="entry name" value="PROKAR_NTER_METHYL"/>
    <property type="match status" value="1"/>
</dbReference>
<keyword evidence="3" id="KW-1185">Reference proteome</keyword>
<comment type="caution">
    <text evidence="2">The sequence shown here is derived from an EMBL/GenBank/DDBJ whole genome shotgun (WGS) entry which is preliminary data.</text>
</comment>
<keyword evidence="1" id="KW-0812">Transmembrane</keyword>
<reference evidence="2 3" key="1">
    <citation type="submission" date="2020-08" db="EMBL/GenBank/DDBJ databases">
        <title>Genomic Encyclopedia of Type Strains, Phase IV (KMG-IV): sequencing the most valuable type-strain genomes for metagenomic binning, comparative biology and taxonomic classification.</title>
        <authorList>
            <person name="Goeker M."/>
        </authorList>
    </citation>
    <scope>NUCLEOTIDE SEQUENCE [LARGE SCALE GENOMIC DNA]</scope>
    <source>
        <strain evidence="2 3">DSM 23958</strain>
    </source>
</reference>
<dbReference type="InterPro" id="IPR012902">
    <property type="entry name" value="N_methyl_site"/>
</dbReference>
<protein>
    <submittedName>
        <fullName evidence="2">MSHA biogenesis protein MshO</fullName>
    </submittedName>
</protein>
<dbReference type="NCBIfam" id="TIGR02532">
    <property type="entry name" value="IV_pilin_GFxxxE"/>
    <property type="match status" value="1"/>
</dbReference>
<keyword evidence="1" id="KW-1133">Transmembrane helix</keyword>
<dbReference type="RefSeq" id="WP_138855736.1">
    <property type="nucleotide sequence ID" value="NZ_CP040709.1"/>
</dbReference>
<evidence type="ECO:0000313" key="2">
    <source>
        <dbReference type="EMBL" id="MBB5204601.1"/>
    </source>
</evidence>
<dbReference type="AlphaFoldDB" id="A0A840S7S2"/>
<evidence type="ECO:0000256" key="1">
    <source>
        <dbReference type="SAM" id="Phobius"/>
    </source>
</evidence>
<dbReference type="InterPro" id="IPR045584">
    <property type="entry name" value="Pilin-like"/>
</dbReference>
<keyword evidence="1" id="KW-0472">Membrane</keyword>
<dbReference type="SUPFAM" id="SSF54523">
    <property type="entry name" value="Pili subunits"/>
    <property type="match status" value="1"/>
</dbReference>
<evidence type="ECO:0000313" key="3">
    <source>
        <dbReference type="Proteomes" id="UP000554837"/>
    </source>
</evidence>
<dbReference type="Gene3D" id="3.30.700.10">
    <property type="entry name" value="Glycoprotein, Type 4 Pilin"/>
    <property type="match status" value="1"/>
</dbReference>
<accession>A0A840S7S2</accession>
<dbReference type="EMBL" id="JACHHO010000002">
    <property type="protein sequence ID" value="MBB5204601.1"/>
    <property type="molecule type" value="Genomic_DNA"/>
</dbReference>
<dbReference type="Pfam" id="PF07963">
    <property type="entry name" value="N_methyl"/>
    <property type="match status" value="1"/>
</dbReference>